<name>A0A4Q0AHN9_9BACT</name>
<feature type="transmembrane region" description="Helical" evidence="2">
    <location>
        <begin position="66"/>
        <end position="86"/>
    </location>
</feature>
<keyword evidence="2" id="KW-0812">Transmembrane</keyword>
<keyword evidence="2" id="KW-0472">Membrane</keyword>
<accession>A0A4Q0AHN9</accession>
<protein>
    <submittedName>
        <fullName evidence="3">Uncharacterized protein</fullName>
    </submittedName>
</protein>
<proteinExistence type="predicted"/>
<keyword evidence="2" id="KW-1133">Transmembrane helix</keyword>
<dbReference type="EMBL" id="SCKX01000001">
    <property type="protein sequence ID" value="RWZ78634.1"/>
    <property type="molecule type" value="Genomic_DNA"/>
</dbReference>
<comment type="caution">
    <text evidence="3">The sequence shown here is derived from an EMBL/GenBank/DDBJ whole genome shotgun (WGS) entry which is preliminary data.</text>
</comment>
<evidence type="ECO:0000313" key="3">
    <source>
        <dbReference type="EMBL" id="RWZ78634.1"/>
    </source>
</evidence>
<reference evidence="3" key="1">
    <citation type="submission" date="2019-01" db="EMBL/GenBank/DDBJ databases">
        <title>Genomic signatures and co-occurrence patterns of the ultra-small Saccharimodia (Patescibacteria phylum) suggest a symbiotic lifestyle.</title>
        <authorList>
            <person name="Lemos L."/>
            <person name="Medeiros J."/>
            <person name="Andreote F."/>
            <person name="Fernandes G."/>
            <person name="Varani A."/>
            <person name="Oliveira G."/>
            <person name="Pylro V."/>
        </authorList>
    </citation>
    <scope>NUCLEOTIDE SEQUENCE [LARGE SCALE GENOMIC DNA]</scope>
    <source>
        <strain evidence="3">AMD02</strain>
    </source>
</reference>
<feature type="transmembrane region" description="Helical" evidence="2">
    <location>
        <begin position="98"/>
        <end position="119"/>
    </location>
</feature>
<sequence length="213" mass="23401">MAEHHFVDPKDQHQAATGVEDHSDLTSFYAQPKKEVLGPWMQEKDRQAAFQADLDTIQTGLRKSSILIGLSLSLPIVLGILLWQLAFTSTVFTIAGPMLFVFIILGLILVIMTIIMFTWVGNRFQKNGVRALPVTMTTLLTVFLVLQPIFNLAKKLINGLGGYGVALALILVVSIVLATITIFIWTAPKIHPLVKVFILLAFVGIGAAIFYLA</sequence>
<evidence type="ECO:0000256" key="2">
    <source>
        <dbReference type="SAM" id="Phobius"/>
    </source>
</evidence>
<feature type="transmembrane region" description="Helical" evidence="2">
    <location>
        <begin position="131"/>
        <end position="150"/>
    </location>
</feature>
<feature type="region of interest" description="Disordered" evidence="1">
    <location>
        <begin position="1"/>
        <end position="21"/>
    </location>
</feature>
<feature type="transmembrane region" description="Helical" evidence="2">
    <location>
        <begin position="193"/>
        <end position="212"/>
    </location>
</feature>
<dbReference type="Proteomes" id="UP000289257">
    <property type="component" value="Unassembled WGS sequence"/>
</dbReference>
<dbReference type="AlphaFoldDB" id="A0A4Q0AHN9"/>
<gene>
    <name evidence="3" type="ORF">EOT05_02690</name>
</gene>
<evidence type="ECO:0000256" key="1">
    <source>
        <dbReference type="SAM" id="MobiDB-lite"/>
    </source>
</evidence>
<organism evidence="3 4">
    <name type="scientific">Candidatus Microsaccharimonas sossegonensis</name>
    <dbReference type="NCBI Taxonomy" id="2506948"/>
    <lineage>
        <taxon>Bacteria</taxon>
        <taxon>Candidatus Saccharimonadota</taxon>
        <taxon>Candidatus Saccharimonadia</taxon>
        <taxon>Candidatus Saccharimonadales</taxon>
        <taxon>Candidatus Saccharimonadaceae</taxon>
        <taxon>Candidatus Microsaccharimonas</taxon>
    </lineage>
</organism>
<evidence type="ECO:0000313" key="4">
    <source>
        <dbReference type="Proteomes" id="UP000289257"/>
    </source>
</evidence>
<feature type="transmembrane region" description="Helical" evidence="2">
    <location>
        <begin position="162"/>
        <end position="186"/>
    </location>
</feature>
<keyword evidence="4" id="KW-1185">Reference proteome</keyword>